<gene>
    <name evidence="1" type="ORF">Cgig2_012978</name>
</gene>
<evidence type="ECO:0000313" key="2">
    <source>
        <dbReference type="Proteomes" id="UP001153076"/>
    </source>
</evidence>
<dbReference type="EMBL" id="JAKOGI010002058">
    <property type="protein sequence ID" value="KAJ8423091.1"/>
    <property type="molecule type" value="Genomic_DNA"/>
</dbReference>
<sequence length="187" mass="21266">MLLFDEATIFGSNCGRYEQRSVLVLELTNIPYAKFVLPDGVEVNHRILKLVGEKEKEYQRELGPLEWFMGAHQDKDGSYHEPMSQKFMAWVVKPRSSVRGKENVQFSIPHILIHLHVDNQNVSGWKKTNVTGSSNLKELNITQTLNFDQLKTIIGLHKSYMSQISKKHVSVTNDVGNSMMIGDGHVT</sequence>
<protein>
    <submittedName>
        <fullName evidence="1">Uncharacterized protein</fullName>
    </submittedName>
</protein>
<proteinExistence type="predicted"/>
<evidence type="ECO:0000313" key="1">
    <source>
        <dbReference type="EMBL" id="KAJ8423091.1"/>
    </source>
</evidence>
<organism evidence="1 2">
    <name type="scientific">Carnegiea gigantea</name>
    <dbReference type="NCBI Taxonomy" id="171969"/>
    <lineage>
        <taxon>Eukaryota</taxon>
        <taxon>Viridiplantae</taxon>
        <taxon>Streptophyta</taxon>
        <taxon>Embryophyta</taxon>
        <taxon>Tracheophyta</taxon>
        <taxon>Spermatophyta</taxon>
        <taxon>Magnoliopsida</taxon>
        <taxon>eudicotyledons</taxon>
        <taxon>Gunneridae</taxon>
        <taxon>Pentapetalae</taxon>
        <taxon>Caryophyllales</taxon>
        <taxon>Cactineae</taxon>
        <taxon>Cactaceae</taxon>
        <taxon>Cactoideae</taxon>
        <taxon>Echinocereeae</taxon>
        <taxon>Carnegiea</taxon>
    </lineage>
</organism>
<name>A0A9Q1GPS5_9CARY</name>
<reference evidence="1" key="1">
    <citation type="submission" date="2022-04" db="EMBL/GenBank/DDBJ databases">
        <title>Carnegiea gigantea Genome sequencing and assembly v2.</title>
        <authorList>
            <person name="Copetti D."/>
            <person name="Sanderson M.J."/>
            <person name="Burquez A."/>
            <person name="Wojciechowski M.F."/>
        </authorList>
    </citation>
    <scope>NUCLEOTIDE SEQUENCE</scope>
    <source>
        <strain evidence="1">SGP5-SGP5p</strain>
        <tissue evidence="1">Aerial part</tissue>
    </source>
</reference>
<accession>A0A9Q1GPS5</accession>
<comment type="caution">
    <text evidence="1">The sequence shown here is derived from an EMBL/GenBank/DDBJ whole genome shotgun (WGS) entry which is preliminary data.</text>
</comment>
<dbReference type="AlphaFoldDB" id="A0A9Q1GPS5"/>
<dbReference type="Proteomes" id="UP001153076">
    <property type="component" value="Unassembled WGS sequence"/>
</dbReference>
<keyword evidence="2" id="KW-1185">Reference proteome</keyword>